<dbReference type="CDD" id="cd00207">
    <property type="entry name" value="fer2"/>
    <property type="match status" value="1"/>
</dbReference>
<dbReference type="PRINTS" id="PR00409">
    <property type="entry name" value="PHDIOXRDTASE"/>
</dbReference>
<keyword evidence="7" id="KW-0411">Iron-sulfur</keyword>
<accession>A0ABP4F0R7</accession>
<sequence length="315" mass="33164">MSAELHLVRVAGRSNLADGVVGLTLEPVDGALPRWTPGAHIDLVLPSGIVRQYSLCGPLTSDSYEIAVLREPKSRGGSEEVHKSLRPGMELKIHGPRNRFALERADDYLFIAGGIGITPLLPMIEAVDGLGLSWRLVYGGRSRATMAFLDILELYENVVVLPQDEYGLIDVAGELADRPGAAVYACGPTPLIDAVQAAVAFSGAGPLHVERFVSVPVELDAGAPPASAFEVQLGADGPVVAVADDQSILDALLGAGVDVLFSCEEGTCGSCQTRVLAGEVDHRDGLLTEQERADGDMLICVSRCTSGRLVLDVTA</sequence>
<keyword evidence="5" id="KW-0560">Oxidoreductase</keyword>
<evidence type="ECO:0000256" key="5">
    <source>
        <dbReference type="ARBA" id="ARBA00023002"/>
    </source>
</evidence>
<dbReference type="PANTHER" id="PTHR47354">
    <property type="entry name" value="NADH OXIDOREDUCTASE HCR"/>
    <property type="match status" value="1"/>
</dbReference>
<dbReference type="PANTHER" id="PTHR47354:SF1">
    <property type="entry name" value="CARNITINE MONOOXYGENASE REDUCTASE SUBUNIT"/>
    <property type="match status" value="1"/>
</dbReference>
<dbReference type="SUPFAM" id="SSF54292">
    <property type="entry name" value="2Fe-2S ferredoxin-like"/>
    <property type="match status" value="1"/>
</dbReference>
<protein>
    <submittedName>
        <fullName evidence="10">PDR/VanB family oxidoreductase</fullName>
    </submittedName>
</protein>
<keyword evidence="3" id="KW-0001">2Fe-2S</keyword>
<evidence type="ECO:0000256" key="3">
    <source>
        <dbReference type="ARBA" id="ARBA00022714"/>
    </source>
</evidence>
<dbReference type="InterPro" id="IPR001041">
    <property type="entry name" value="2Fe-2S_ferredoxin-type"/>
</dbReference>
<dbReference type="CDD" id="cd06185">
    <property type="entry name" value="PDR_like"/>
    <property type="match status" value="1"/>
</dbReference>
<evidence type="ECO:0000256" key="1">
    <source>
        <dbReference type="ARBA" id="ARBA00001974"/>
    </source>
</evidence>
<evidence type="ECO:0000259" key="9">
    <source>
        <dbReference type="PROSITE" id="PS51384"/>
    </source>
</evidence>
<keyword evidence="11" id="KW-1185">Reference proteome</keyword>
<evidence type="ECO:0000256" key="2">
    <source>
        <dbReference type="ARBA" id="ARBA00022630"/>
    </source>
</evidence>
<proteinExistence type="predicted"/>
<dbReference type="Gene3D" id="2.40.30.10">
    <property type="entry name" value="Translation factors"/>
    <property type="match status" value="1"/>
</dbReference>
<dbReference type="Pfam" id="PF00111">
    <property type="entry name" value="Fer2"/>
    <property type="match status" value="1"/>
</dbReference>
<dbReference type="PROSITE" id="PS00197">
    <property type="entry name" value="2FE2S_FER_1"/>
    <property type="match status" value="1"/>
</dbReference>
<dbReference type="PROSITE" id="PS51085">
    <property type="entry name" value="2FE2S_FER_2"/>
    <property type="match status" value="1"/>
</dbReference>
<keyword evidence="2" id="KW-0285">Flavoprotein</keyword>
<dbReference type="SUPFAM" id="SSF52343">
    <property type="entry name" value="Ferredoxin reductase-like, C-terminal NADP-linked domain"/>
    <property type="match status" value="1"/>
</dbReference>
<dbReference type="Gene3D" id="3.10.20.30">
    <property type="match status" value="1"/>
</dbReference>
<gene>
    <name evidence="10" type="ORF">GCM10009606_23110</name>
</gene>
<name>A0ABP4F0R7_9ACTN</name>
<keyword evidence="4" id="KW-0479">Metal-binding</keyword>
<dbReference type="InterPro" id="IPR017938">
    <property type="entry name" value="Riboflavin_synthase-like_b-brl"/>
</dbReference>
<dbReference type="InterPro" id="IPR012675">
    <property type="entry name" value="Beta-grasp_dom_sf"/>
</dbReference>
<dbReference type="PROSITE" id="PS51384">
    <property type="entry name" value="FAD_FR"/>
    <property type="match status" value="1"/>
</dbReference>
<evidence type="ECO:0000313" key="10">
    <source>
        <dbReference type="EMBL" id="GAA1142981.1"/>
    </source>
</evidence>
<evidence type="ECO:0000256" key="6">
    <source>
        <dbReference type="ARBA" id="ARBA00023004"/>
    </source>
</evidence>
<reference evidence="11" key="1">
    <citation type="journal article" date="2019" name="Int. J. Syst. Evol. Microbiol.">
        <title>The Global Catalogue of Microorganisms (GCM) 10K type strain sequencing project: providing services to taxonomists for standard genome sequencing and annotation.</title>
        <authorList>
            <consortium name="The Broad Institute Genomics Platform"/>
            <consortium name="The Broad Institute Genome Sequencing Center for Infectious Disease"/>
            <person name="Wu L."/>
            <person name="Ma J."/>
        </authorList>
    </citation>
    <scope>NUCLEOTIDE SEQUENCE [LARGE SCALE GENOMIC DNA]</scope>
    <source>
        <strain evidence="11">JCM 11813</strain>
    </source>
</reference>
<feature type="domain" description="FAD-binding FR-type" evidence="9">
    <location>
        <begin position="3"/>
        <end position="103"/>
    </location>
</feature>
<dbReference type="InterPro" id="IPR006058">
    <property type="entry name" value="2Fe2S_fd_BS"/>
</dbReference>
<dbReference type="InterPro" id="IPR017927">
    <property type="entry name" value="FAD-bd_FR_type"/>
</dbReference>
<dbReference type="InterPro" id="IPR036010">
    <property type="entry name" value="2Fe-2S_ferredoxin-like_sf"/>
</dbReference>
<dbReference type="EMBL" id="BAAAJE010000009">
    <property type="protein sequence ID" value="GAA1142981.1"/>
    <property type="molecule type" value="Genomic_DNA"/>
</dbReference>
<evidence type="ECO:0000256" key="4">
    <source>
        <dbReference type="ARBA" id="ARBA00022723"/>
    </source>
</evidence>
<organism evidence="10 11">
    <name type="scientific">Nocardioides aquiterrae</name>
    <dbReference type="NCBI Taxonomy" id="203799"/>
    <lineage>
        <taxon>Bacteria</taxon>
        <taxon>Bacillati</taxon>
        <taxon>Actinomycetota</taxon>
        <taxon>Actinomycetes</taxon>
        <taxon>Propionibacteriales</taxon>
        <taxon>Nocardioidaceae</taxon>
        <taxon>Nocardioides</taxon>
    </lineage>
</organism>
<dbReference type="InterPro" id="IPR050415">
    <property type="entry name" value="MRET"/>
</dbReference>
<keyword evidence="6" id="KW-0408">Iron</keyword>
<comment type="cofactor">
    <cofactor evidence="1">
        <name>FAD</name>
        <dbReference type="ChEBI" id="CHEBI:57692"/>
    </cofactor>
</comment>
<dbReference type="Proteomes" id="UP001499979">
    <property type="component" value="Unassembled WGS sequence"/>
</dbReference>
<evidence type="ECO:0000313" key="11">
    <source>
        <dbReference type="Proteomes" id="UP001499979"/>
    </source>
</evidence>
<comment type="caution">
    <text evidence="10">The sequence shown here is derived from an EMBL/GenBank/DDBJ whole genome shotgun (WGS) entry which is preliminary data.</text>
</comment>
<dbReference type="SUPFAM" id="SSF63380">
    <property type="entry name" value="Riboflavin synthase domain-like"/>
    <property type="match status" value="1"/>
</dbReference>
<evidence type="ECO:0000256" key="7">
    <source>
        <dbReference type="ARBA" id="ARBA00023014"/>
    </source>
</evidence>
<evidence type="ECO:0000259" key="8">
    <source>
        <dbReference type="PROSITE" id="PS51085"/>
    </source>
</evidence>
<dbReference type="Gene3D" id="3.40.50.80">
    <property type="entry name" value="Nucleotide-binding domain of ferredoxin-NADP reductase (FNR) module"/>
    <property type="match status" value="1"/>
</dbReference>
<feature type="domain" description="2Fe-2S ferredoxin-type" evidence="8">
    <location>
        <begin position="229"/>
        <end position="315"/>
    </location>
</feature>
<dbReference type="RefSeq" id="WP_343907690.1">
    <property type="nucleotide sequence ID" value="NZ_BAAAJE010000009.1"/>
</dbReference>
<dbReference type="InterPro" id="IPR039261">
    <property type="entry name" value="FNR_nucleotide-bd"/>
</dbReference>